<name>A0AAD1X5K4_EUPCR</name>
<dbReference type="PANTHER" id="PTHR46653:SF1">
    <property type="entry name" value="SPECIFICITY PROTEIN PHOSPHATASE, PUTATIVE-RELATED"/>
    <property type="match status" value="1"/>
</dbReference>
<dbReference type="CDD" id="cd14498">
    <property type="entry name" value="DSP"/>
    <property type="match status" value="1"/>
</dbReference>
<comment type="caution">
    <text evidence="3">The sequence shown here is derived from an EMBL/GenBank/DDBJ whole genome shotgun (WGS) entry which is preliminary data.</text>
</comment>
<accession>A0AAD1X5K4</accession>
<dbReference type="PANTHER" id="PTHR46653">
    <property type="entry name" value="SPECIFICITY PROTEIN PHOSPHATASE, PUTATIVE-RELATED"/>
    <property type="match status" value="1"/>
</dbReference>
<feature type="region of interest" description="Disordered" evidence="1">
    <location>
        <begin position="345"/>
        <end position="366"/>
    </location>
</feature>
<dbReference type="Proteomes" id="UP001295684">
    <property type="component" value="Unassembled WGS sequence"/>
</dbReference>
<dbReference type="EMBL" id="CAMPGE010005066">
    <property type="protein sequence ID" value="CAI2363913.1"/>
    <property type="molecule type" value="Genomic_DNA"/>
</dbReference>
<dbReference type="PROSITE" id="PS50054">
    <property type="entry name" value="TYR_PHOSPHATASE_DUAL"/>
    <property type="match status" value="1"/>
</dbReference>
<sequence>MAMYAEISATVIKKMRIKPQKDSSPPKKKRDYIQTVKVIDGIFIGGSATASDDAFIHSNKIGYIINCCPDTEIENHFKNGHIHYLNLGWKDTKKYPRGIEITSGIITKIFTFIQTALDRNSVILIHSNSGMTRCILVCVVFFMKKFKWSMTKSIEYMYLLRPNLSLNPSIITQLRMYEKISKKHFISYDWEEIDLEGEYKNEEILLSNTYLNIINNMQKKNTRKASKDDEQDLKSKDSSEPRVKWVDKELNQNLATLVPENFKRNSKSPFISLGEIDPFVKNPKYNEKSVPISDIESEDHSSIAVPRTSIKKVRRKRQMFFPNPIASPQKRKSSAVISEMSKRSKSVLGLSTDDHTPSLNSKEPYRESERTVYGYIKLPGNTSKFSRNPHQKPFNFKKQKIDKELLKNLEERRNQMSKTQNFYLCKKRNKVKYNFSNLEKKISIMEMVPKSNNYTITPPDEDLSTNLSTWSSTLKNKKRDSKAEIRAKLALLRSHSEDRAKRRCLQLNTAQYHPFYNTPSNCIL</sequence>
<dbReference type="InterPro" id="IPR000340">
    <property type="entry name" value="Dual-sp_phosphatase_cat-dom"/>
</dbReference>
<feature type="region of interest" description="Disordered" evidence="1">
    <location>
        <begin position="221"/>
        <end position="241"/>
    </location>
</feature>
<dbReference type="Pfam" id="PF00782">
    <property type="entry name" value="DSPc"/>
    <property type="match status" value="1"/>
</dbReference>
<dbReference type="Gene3D" id="3.90.190.10">
    <property type="entry name" value="Protein tyrosine phosphatase superfamily"/>
    <property type="match status" value="1"/>
</dbReference>
<gene>
    <name evidence="3" type="ORF">ECRASSUSDP1_LOCUS5253</name>
</gene>
<reference evidence="3" key="1">
    <citation type="submission" date="2023-07" db="EMBL/GenBank/DDBJ databases">
        <authorList>
            <consortium name="AG Swart"/>
            <person name="Singh M."/>
            <person name="Singh A."/>
            <person name="Seah K."/>
            <person name="Emmerich C."/>
        </authorList>
    </citation>
    <scope>NUCLEOTIDE SEQUENCE</scope>
    <source>
        <strain evidence="3">DP1</strain>
    </source>
</reference>
<organism evidence="3 4">
    <name type="scientific">Euplotes crassus</name>
    <dbReference type="NCBI Taxonomy" id="5936"/>
    <lineage>
        <taxon>Eukaryota</taxon>
        <taxon>Sar</taxon>
        <taxon>Alveolata</taxon>
        <taxon>Ciliophora</taxon>
        <taxon>Intramacronucleata</taxon>
        <taxon>Spirotrichea</taxon>
        <taxon>Hypotrichia</taxon>
        <taxon>Euplotida</taxon>
        <taxon>Euplotidae</taxon>
        <taxon>Moneuplotes</taxon>
    </lineage>
</organism>
<evidence type="ECO:0000259" key="2">
    <source>
        <dbReference type="PROSITE" id="PS50054"/>
    </source>
</evidence>
<evidence type="ECO:0000313" key="3">
    <source>
        <dbReference type="EMBL" id="CAI2363913.1"/>
    </source>
</evidence>
<feature type="compositionally biased region" description="Basic and acidic residues" evidence="1">
    <location>
        <begin position="225"/>
        <end position="241"/>
    </location>
</feature>
<evidence type="ECO:0000313" key="4">
    <source>
        <dbReference type="Proteomes" id="UP001295684"/>
    </source>
</evidence>
<dbReference type="SUPFAM" id="SSF52799">
    <property type="entry name" value="(Phosphotyrosine protein) phosphatases II"/>
    <property type="match status" value="1"/>
</dbReference>
<dbReference type="SMART" id="SM00195">
    <property type="entry name" value="DSPc"/>
    <property type="match status" value="1"/>
</dbReference>
<dbReference type="InterPro" id="IPR020422">
    <property type="entry name" value="TYR_PHOSPHATASE_DUAL_dom"/>
</dbReference>
<protein>
    <recommendedName>
        <fullName evidence="2">Tyrosine-protein phosphatase domain-containing protein</fullName>
    </recommendedName>
</protein>
<feature type="domain" description="Tyrosine-protein phosphatase" evidence="2">
    <location>
        <begin position="34"/>
        <end position="183"/>
    </location>
</feature>
<dbReference type="InterPro" id="IPR029021">
    <property type="entry name" value="Prot-tyrosine_phosphatase-like"/>
</dbReference>
<evidence type="ECO:0000256" key="1">
    <source>
        <dbReference type="SAM" id="MobiDB-lite"/>
    </source>
</evidence>
<keyword evidence="4" id="KW-1185">Reference proteome</keyword>
<proteinExistence type="predicted"/>
<dbReference type="AlphaFoldDB" id="A0AAD1X5K4"/>